<sequence>MAEMLLEAAVGAVVGELLKAILETKDRAIKFRPTLERLEDKLRRLEPLIKQIAEYDRRLDRPKEEMEGLIKQMEECKKLVLKCAEINWWQCCFRPHYQEELDELDNSLDKLLSSDLQVQIARDQRENLLEIREMRMDIKKLNVGIVGKGPCSAPDPPEFTVGLDIPLKELKLKLKLFESGVSVLVLTGLAGSGKTTLTKMLCSDEQVKGKFRENIFFVTFSKSANITTIVQKFFQHITKRVPVIQDGEDALNQLEILLKSIEKSPILLVLDDVWPESESLVDNFMLSRMSDHKILVTSRFAIKRFGPPHVLKSLGDDDAMKLFRYWASLKENSFDIPDDLAREIVRGCSNSPLVLKVIGKSLCQQHPVVWQSQAKKLSRGHSILDSSTYLLECLWKSFDVSDPEAIIKECFMDLGLFPEDQRIPAATLVDMWAELYDEDADDLNAMEKIYQLANRNVVDIVVTSKVARDLGNYYNDHFVIQHDLLRELAIHKSSQEPESQRNRLIIDISGNNLPKWWAARQDYIIAAHTLSISTDEVFNLDWCNMQAPQVEVLVLNLKAKKYTLPKFMDSMSKLKVVVITNYGFYPSDLENFELLGSLPDLKRIRLEHVSIPSLGRASVQLQNLRKLSLFMCNMNKTFENCTFQVSNMLPKLEELALDYCNIVELPAGFTDIVCLKKLCITNCHKFSALPEGIGKLVNLESLRLSCCSDIEDLPDSIRSLGKLNFLDISDCISLSKLPEHIGEVCNLETLYVRGCSRLSELPPSIKALEQLRRVVCDEDTAILWEPFKTILGGLRIEVPKVDINLNWLHNHY</sequence>
<dbReference type="Proteomes" id="UP000828941">
    <property type="component" value="Chromosome 8"/>
</dbReference>
<accession>A0ACB9MTG2</accession>
<reference evidence="1 2" key="1">
    <citation type="journal article" date="2022" name="DNA Res.">
        <title>Chromosomal-level genome assembly of the orchid tree Bauhinia variegata (Leguminosae; Cercidoideae) supports the allotetraploid origin hypothesis of Bauhinia.</title>
        <authorList>
            <person name="Zhong Y."/>
            <person name="Chen Y."/>
            <person name="Zheng D."/>
            <person name="Pang J."/>
            <person name="Liu Y."/>
            <person name="Luo S."/>
            <person name="Meng S."/>
            <person name="Qian L."/>
            <person name="Wei D."/>
            <person name="Dai S."/>
            <person name="Zhou R."/>
        </authorList>
    </citation>
    <scope>NUCLEOTIDE SEQUENCE [LARGE SCALE GENOMIC DNA]</scope>
    <source>
        <strain evidence="1">BV-YZ2020</strain>
    </source>
</reference>
<organism evidence="1 2">
    <name type="scientific">Bauhinia variegata</name>
    <name type="common">Purple orchid tree</name>
    <name type="synonym">Phanera variegata</name>
    <dbReference type="NCBI Taxonomy" id="167791"/>
    <lineage>
        <taxon>Eukaryota</taxon>
        <taxon>Viridiplantae</taxon>
        <taxon>Streptophyta</taxon>
        <taxon>Embryophyta</taxon>
        <taxon>Tracheophyta</taxon>
        <taxon>Spermatophyta</taxon>
        <taxon>Magnoliopsida</taxon>
        <taxon>eudicotyledons</taxon>
        <taxon>Gunneridae</taxon>
        <taxon>Pentapetalae</taxon>
        <taxon>rosids</taxon>
        <taxon>fabids</taxon>
        <taxon>Fabales</taxon>
        <taxon>Fabaceae</taxon>
        <taxon>Cercidoideae</taxon>
        <taxon>Cercideae</taxon>
        <taxon>Bauhiniinae</taxon>
        <taxon>Bauhinia</taxon>
    </lineage>
</organism>
<gene>
    <name evidence="1" type="ORF">L6164_019945</name>
</gene>
<proteinExistence type="predicted"/>
<name>A0ACB9MTG2_BAUVA</name>
<keyword evidence="2" id="KW-1185">Reference proteome</keyword>
<evidence type="ECO:0000313" key="2">
    <source>
        <dbReference type="Proteomes" id="UP000828941"/>
    </source>
</evidence>
<comment type="caution">
    <text evidence="1">The sequence shown here is derived from an EMBL/GenBank/DDBJ whole genome shotgun (WGS) entry which is preliminary data.</text>
</comment>
<dbReference type="EMBL" id="CM039433">
    <property type="protein sequence ID" value="KAI4327492.1"/>
    <property type="molecule type" value="Genomic_DNA"/>
</dbReference>
<evidence type="ECO:0000313" key="1">
    <source>
        <dbReference type="EMBL" id="KAI4327492.1"/>
    </source>
</evidence>
<protein>
    <submittedName>
        <fullName evidence="1">Uncharacterized protein</fullName>
    </submittedName>
</protein>